<gene>
    <name evidence="4" type="ORF">M569_02644</name>
</gene>
<dbReference type="SUPFAM" id="SSF55008">
    <property type="entry name" value="HMA, heavy metal-associated domain"/>
    <property type="match status" value="1"/>
</dbReference>
<dbReference type="GO" id="GO:0046872">
    <property type="term" value="F:metal ion binding"/>
    <property type="evidence" value="ECO:0007669"/>
    <property type="project" value="InterPro"/>
</dbReference>
<comment type="caution">
    <text evidence="4">The sequence shown here is derived from an EMBL/GenBank/DDBJ whole genome shotgun (WGS) entry which is preliminary data.</text>
</comment>
<evidence type="ECO:0000313" key="5">
    <source>
        <dbReference type="Proteomes" id="UP000015453"/>
    </source>
</evidence>
<dbReference type="GO" id="GO:0016020">
    <property type="term" value="C:membrane"/>
    <property type="evidence" value="ECO:0007669"/>
    <property type="project" value="UniProtKB-SubCell"/>
</dbReference>
<dbReference type="InterPro" id="IPR044526">
    <property type="entry name" value="NAKR1-3"/>
</dbReference>
<sequence>MEEISAAADDGHGPAIDRHNPIIRDPTRIAKLILSEKKKKKKKNVDEFDEAKKHGDDDGGASKNDGDDEFISSIGSPVEVFSTPLVDMKRVSEYDIDIEKATPPSSPRQSYFQVIVLKVSMHCKGCERKMRKHLSKMDGLYNFI</sequence>
<feature type="domain" description="HMA" evidence="3">
    <location>
        <begin position="112"/>
        <end position="144"/>
    </location>
</feature>
<organism evidence="4 5">
    <name type="scientific">Genlisea aurea</name>
    <dbReference type="NCBI Taxonomy" id="192259"/>
    <lineage>
        <taxon>Eukaryota</taxon>
        <taxon>Viridiplantae</taxon>
        <taxon>Streptophyta</taxon>
        <taxon>Embryophyta</taxon>
        <taxon>Tracheophyta</taxon>
        <taxon>Spermatophyta</taxon>
        <taxon>Magnoliopsida</taxon>
        <taxon>eudicotyledons</taxon>
        <taxon>Gunneridae</taxon>
        <taxon>Pentapetalae</taxon>
        <taxon>asterids</taxon>
        <taxon>lamiids</taxon>
        <taxon>Lamiales</taxon>
        <taxon>Lentibulariaceae</taxon>
        <taxon>Genlisea</taxon>
    </lineage>
</organism>
<accession>S8D3Y1</accession>
<protein>
    <recommendedName>
        <fullName evidence="3">HMA domain-containing protein</fullName>
    </recommendedName>
</protein>
<comment type="subcellular location">
    <subcellularLocation>
        <location evidence="1">Membrane</location>
        <topology evidence="1">Peripheral membrane protein</topology>
    </subcellularLocation>
</comment>
<reference evidence="4 5" key="1">
    <citation type="journal article" date="2013" name="BMC Genomics">
        <title>The miniature genome of a carnivorous plant Genlisea aurea contains a low number of genes and short non-coding sequences.</title>
        <authorList>
            <person name="Leushkin E.V."/>
            <person name="Sutormin R.A."/>
            <person name="Nabieva E.R."/>
            <person name="Penin A.A."/>
            <person name="Kondrashov A.S."/>
            <person name="Logacheva M.D."/>
        </authorList>
    </citation>
    <scope>NUCLEOTIDE SEQUENCE [LARGE SCALE GENOMIC DNA]</scope>
</reference>
<dbReference type="PANTHER" id="PTHR46119:SF15">
    <property type="entry name" value="PROTEIN SODIUM POTASSIUM ROOT DEFECTIVE 2"/>
    <property type="match status" value="1"/>
</dbReference>
<dbReference type="GO" id="GO:0009626">
    <property type="term" value="P:plant-type hypersensitive response"/>
    <property type="evidence" value="ECO:0007669"/>
    <property type="project" value="UniProtKB-KW"/>
</dbReference>
<feature type="compositionally biased region" description="Basic and acidic residues" evidence="2">
    <location>
        <begin position="44"/>
        <end position="57"/>
    </location>
</feature>
<evidence type="ECO:0000259" key="3">
    <source>
        <dbReference type="PROSITE" id="PS50846"/>
    </source>
</evidence>
<feature type="compositionally biased region" description="Basic and acidic residues" evidence="2">
    <location>
        <begin position="9"/>
        <end position="28"/>
    </location>
</feature>
<evidence type="ECO:0000256" key="2">
    <source>
        <dbReference type="SAM" id="MobiDB-lite"/>
    </source>
</evidence>
<dbReference type="EMBL" id="AUSU01000964">
    <property type="protein sequence ID" value="EPS72116.1"/>
    <property type="molecule type" value="Genomic_DNA"/>
</dbReference>
<dbReference type="Gene3D" id="3.30.70.100">
    <property type="match status" value="1"/>
</dbReference>
<name>S8D3Y1_9LAMI</name>
<dbReference type="PROSITE" id="PS50846">
    <property type="entry name" value="HMA_2"/>
    <property type="match status" value="1"/>
</dbReference>
<dbReference type="InterPro" id="IPR036163">
    <property type="entry name" value="HMA_dom_sf"/>
</dbReference>
<dbReference type="PANTHER" id="PTHR46119">
    <property type="entry name" value="OS08G0405700 PROTEIN"/>
    <property type="match status" value="1"/>
</dbReference>
<dbReference type="CDD" id="cd00371">
    <property type="entry name" value="HMA"/>
    <property type="match status" value="1"/>
</dbReference>
<dbReference type="InterPro" id="IPR006121">
    <property type="entry name" value="HMA_dom"/>
</dbReference>
<dbReference type="OrthoDB" id="689350at2759"/>
<feature type="region of interest" description="Disordered" evidence="2">
    <location>
        <begin position="1"/>
        <end position="71"/>
    </location>
</feature>
<evidence type="ECO:0000313" key="4">
    <source>
        <dbReference type="EMBL" id="EPS72116.1"/>
    </source>
</evidence>
<dbReference type="Proteomes" id="UP000015453">
    <property type="component" value="Unassembled WGS sequence"/>
</dbReference>
<keyword evidence="5" id="KW-1185">Reference proteome</keyword>
<evidence type="ECO:0000256" key="1">
    <source>
        <dbReference type="ARBA" id="ARBA00004170"/>
    </source>
</evidence>
<proteinExistence type="predicted"/>
<dbReference type="AlphaFoldDB" id="S8D3Y1"/>